<protein>
    <submittedName>
        <fullName evidence="1">Uncharacterized protein</fullName>
    </submittedName>
</protein>
<gene>
    <name evidence="1" type="ORF">NUW54_g9389</name>
</gene>
<accession>A0ACC1P7J9</accession>
<evidence type="ECO:0000313" key="2">
    <source>
        <dbReference type="Proteomes" id="UP001144978"/>
    </source>
</evidence>
<name>A0ACC1P7J9_9APHY</name>
<proteinExistence type="predicted"/>
<reference evidence="1" key="1">
    <citation type="submission" date="2022-08" db="EMBL/GenBank/DDBJ databases">
        <title>Genome Sequence of Pycnoporus sanguineus.</title>
        <authorList>
            <person name="Buettner E."/>
        </authorList>
    </citation>
    <scope>NUCLEOTIDE SEQUENCE</scope>
    <source>
        <strain evidence="1">CG-C14</strain>
    </source>
</reference>
<dbReference type="EMBL" id="JANSHE010003125">
    <property type="protein sequence ID" value="KAJ2987576.1"/>
    <property type="molecule type" value="Genomic_DNA"/>
</dbReference>
<dbReference type="Proteomes" id="UP001144978">
    <property type="component" value="Unassembled WGS sequence"/>
</dbReference>
<keyword evidence="2" id="KW-1185">Reference proteome</keyword>
<sequence length="154" mass="17205">MKGMLVTSMQLCYSTGSRPPARALWLEAQEIHSHGELEDEQQQQPEASPTTVTVRAHLHAALRSRRRPIARSPHKYSTHNALPPCERASTGTESRRKQAKLHGQLRTRRLDRLPVPQASERAPSLRPRPRPRSASLPPAFSHPSAQLSPASLRP</sequence>
<comment type="caution">
    <text evidence="1">The sequence shown here is derived from an EMBL/GenBank/DDBJ whole genome shotgun (WGS) entry which is preliminary data.</text>
</comment>
<evidence type="ECO:0000313" key="1">
    <source>
        <dbReference type="EMBL" id="KAJ2987576.1"/>
    </source>
</evidence>
<organism evidence="1 2">
    <name type="scientific">Trametes sanguinea</name>
    <dbReference type="NCBI Taxonomy" id="158606"/>
    <lineage>
        <taxon>Eukaryota</taxon>
        <taxon>Fungi</taxon>
        <taxon>Dikarya</taxon>
        <taxon>Basidiomycota</taxon>
        <taxon>Agaricomycotina</taxon>
        <taxon>Agaricomycetes</taxon>
        <taxon>Polyporales</taxon>
        <taxon>Polyporaceae</taxon>
        <taxon>Trametes</taxon>
    </lineage>
</organism>